<name>E1SMM3_FERBD</name>
<evidence type="ECO:0000313" key="2">
    <source>
        <dbReference type="EMBL" id="ADN75562.1"/>
    </source>
</evidence>
<dbReference type="HOGENOM" id="CLU_011293_0_0_6"/>
<dbReference type="Proteomes" id="UP000006683">
    <property type="component" value="Chromosome"/>
</dbReference>
<reference evidence="2 3" key="1">
    <citation type="journal article" date="2010" name="Stand. Genomic Sci.">
        <title>Complete genome sequence of Ferrimonas balearica type strain (PAT).</title>
        <authorList>
            <person name="Nolan M."/>
            <person name="Sikorski J."/>
            <person name="Davenport K."/>
            <person name="Lucas S."/>
            <person name="Glavina Del Rio T."/>
            <person name="Tice H."/>
            <person name="Cheng J."/>
            <person name="Goodwin L."/>
            <person name="Pitluck S."/>
            <person name="Liolios K."/>
            <person name="Ivanova N."/>
            <person name="Mavromatis K."/>
            <person name="Ovchinnikova G."/>
            <person name="Pati A."/>
            <person name="Chen A."/>
            <person name="Palaniappan K."/>
            <person name="Land M."/>
            <person name="Hauser L."/>
            <person name="Chang Y."/>
            <person name="Jeffries C."/>
            <person name="Tapia R."/>
            <person name="Brettin T."/>
            <person name="Detter J."/>
            <person name="Han C."/>
            <person name="Yasawong M."/>
            <person name="Rohde M."/>
            <person name="Tindall B."/>
            <person name="Goker M."/>
            <person name="Woyke T."/>
            <person name="Bristow J."/>
            <person name="Eisen J."/>
            <person name="Markowitz V."/>
            <person name="Hugenholtz P."/>
            <person name="Kyrpides N."/>
            <person name="Klenk H."/>
            <person name="Lapidus A."/>
        </authorList>
    </citation>
    <scope>NUCLEOTIDE SEQUENCE [LARGE SCALE GENOMIC DNA]</scope>
    <source>
        <strain evidence="3">DSM 9799 / CCM 4581 / KCTC 23876 / PAT</strain>
    </source>
</reference>
<dbReference type="eggNOG" id="ENOG5033Q47">
    <property type="taxonomic scope" value="Bacteria"/>
</dbReference>
<dbReference type="Pfam" id="PF22113">
    <property type="entry name" value="Mtrc-MtrF_II-IV_dom"/>
    <property type="match status" value="1"/>
</dbReference>
<dbReference type="AlphaFoldDB" id="E1SMM3"/>
<dbReference type="InterPro" id="IPR054337">
    <property type="entry name" value="Mtrc-MtrF-like_dom_II/IV"/>
</dbReference>
<organism evidence="2 3">
    <name type="scientific">Ferrimonas balearica (strain DSM 9799 / CCM 4581 / KCTC 23876 / PAT)</name>
    <dbReference type="NCBI Taxonomy" id="550540"/>
    <lineage>
        <taxon>Bacteria</taxon>
        <taxon>Pseudomonadati</taxon>
        <taxon>Pseudomonadota</taxon>
        <taxon>Gammaproteobacteria</taxon>
        <taxon>Alteromonadales</taxon>
        <taxon>Ferrimonadaceae</taxon>
        <taxon>Ferrimonas</taxon>
    </lineage>
</organism>
<dbReference type="Gene3D" id="3.90.10.10">
    <property type="entry name" value="Cytochrome C3"/>
    <property type="match status" value="1"/>
</dbReference>
<feature type="domain" description="Outer membrane cytochrome MtrC/MtrF-like" evidence="1">
    <location>
        <begin position="586"/>
        <end position="745"/>
    </location>
</feature>
<gene>
    <name evidence="2" type="ordered locus">Fbal_1358</name>
</gene>
<keyword evidence="3" id="KW-1185">Reference proteome</keyword>
<evidence type="ECO:0000259" key="1">
    <source>
        <dbReference type="Pfam" id="PF22113"/>
    </source>
</evidence>
<dbReference type="GeneID" id="67181578"/>
<dbReference type="RefSeq" id="WP_013344868.1">
    <property type="nucleotide sequence ID" value="NC_014541.1"/>
</dbReference>
<evidence type="ECO:0000313" key="3">
    <source>
        <dbReference type="Proteomes" id="UP000006683"/>
    </source>
</evidence>
<dbReference type="InterPro" id="IPR036280">
    <property type="entry name" value="Multihaem_cyt_sf"/>
</dbReference>
<dbReference type="EMBL" id="CP002209">
    <property type="protein sequence ID" value="ADN75562.1"/>
    <property type="molecule type" value="Genomic_DNA"/>
</dbReference>
<protein>
    <submittedName>
        <fullName evidence="2">Decaheme cytochrome c</fullName>
    </submittedName>
</protein>
<sequence>MSDHNNNWKKLASALAVSALLAGCGSDGKDGSDGEDGKPGPIGVHISQADSLNTSNLFAEYSAESNQLVVEFDLVNTNGVAIHGATIDNLTLKMGRMALESEATRDDVQPMAEPLHNREIWASYHHRNGTRGSASMCNTSYTPYNECSVEEIETGKYRFVVDHALPTTKEEGGAEFFFAYDDSQVQGVMMRVQRKLAGDKTDYDATHYATYYWEAGNVEAERPKTVLADQTCFACHTAEDVKANQYESARDEHPTYRMSNAHYGTSTEVCAFCHVDYGIRTVSDGENTIEYSHSIKGLVHAIHTGATHSDRRGVAKFDSVIAKDGANPAFFLKFNNEEGVYPQSTANCLACHVDYTTTEETLPEDVTYHALHWFADQDKQSCQNCHGDYHYGDREEGCISCHSSYDGNTRGGAFRHFSDHGMESRHSAATVGSNIDVDYTGLSWDGTNFDIQFNVTKGEEAVSGSALSNVTVRVNAVAADGSSQFLANRSNATATVNTNGIGTVTVPAHETLAALLNDIDNPTAAQDYVLAVTAYFNACVSNKSNALTDYVDGQCSAVVSPYASQTRYLTVAGEASEVRRHAAAAYENCTACHTDDMVVRSSGYHYRNADNDTCAQCHGADGYKPSMMARVHASSSMDRVRAHGREDVQAFFSMNQCSVCHDNSYTLDDVSTGPQFSGSSTYSSPQTAVCASCHLSDAYFDAAKIAAADAHILNMGGIHKGTREEASVSESCATCHTTDNIQKNHKFN</sequence>
<dbReference type="KEGG" id="fbl:Fbal_1358"/>
<accession>E1SMM3</accession>
<dbReference type="CDD" id="cd08168">
    <property type="entry name" value="Cytochrom_C3"/>
    <property type="match status" value="1"/>
</dbReference>
<proteinExistence type="predicted"/>
<dbReference type="SUPFAM" id="SSF48695">
    <property type="entry name" value="Multiheme cytochromes"/>
    <property type="match status" value="2"/>
</dbReference>
<dbReference type="OrthoDB" id="9146465at2"/>